<dbReference type="Proteomes" id="UP001085076">
    <property type="component" value="Miscellaneous, Linkage group lg06"/>
</dbReference>
<gene>
    <name evidence="2" type="ORF">J5N97_022879</name>
</gene>
<dbReference type="PANTHER" id="PTHR13379:SF0">
    <property type="entry name" value="UPF0415 PROTEIN C7ORF25"/>
    <property type="match status" value="1"/>
</dbReference>
<evidence type="ECO:0000259" key="1">
    <source>
        <dbReference type="Pfam" id="PF07000"/>
    </source>
</evidence>
<name>A0A9D5CCG0_9LILI</name>
<dbReference type="EMBL" id="JAGGNH010000006">
    <property type="protein sequence ID" value="KAJ0970002.1"/>
    <property type="molecule type" value="Genomic_DNA"/>
</dbReference>
<keyword evidence="3" id="KW-1185">Reference proteome</keyword>
<dbReference type="InterPro" id="IPR010733">
    <property type="entry name" value="DUF1308"/>
</dbReference>
<evidence type="ECO:0000313" key="3">
    <source>
        <dbReference type="Proteomes" id="UP001085076"/>
    </source>
</evidence>
<accession>A0A9D5CCG0</accession>
<organism evidence="2 3">
    <name type="scientific">Dioscorea zingiberensis</name>
    <dbReference type="NCBI Taxonomy" id="325984"/>
    <lineage>
        <taxon>Eukaryota</taxon>
        <taxon>Viridiplantae</taxon>
        <taxon>Streptophyta</taxon>
        <taxon>Embryophyta</taxon>
        <taxon>Tracheophyta</taxon>
        <taxon>Spermatophyta</taxon>
        <taxon>Magnoliopsida</taxon>
        <taxon>Liliopsida</taxon>
        <taxon>Dioscoreales</taxon>
        <taxon>Dioscoreaceae</taxon>
        <taxon>Dioscorea</taxon>
    </lineage>
</organism>
<reference evidence="2" key="2">
    <citation type="journal article" date="2022" name="Hortic Res">
        <title>The genome of Dioscorea zingiberensis sheds light on the biosynthesis, origin and evolution of the medicinally important diosgenin saponins.</title>
        <authorList>
            <person name="Li Y."/>
            <person name="Tan C."/>
            <person name="Li Z."/>
            <person name="Guo J."/>
            <person name="Li S."/>
            <person name="Chen X."/>
            <person name="Wang C."/>
            <person name="Dai X."/>
            <person name="Yang H."/>
            <person name="Song W."/>
            <person name="Hou L."/>
            <person name="Xu J."/>
            <person name="Tong Z."/>
            <person name="Xu A."/>
            <person name="Yuan X."/>
            <person name="Wang W."/>
            <person name="Yang Q."/>
            <person name="Chen L."/>
            <person name="Sun Z."/>
            <person name="Wang K."/>
            <person name="Pan B."/>
            <person name="Chen J."/>
            <person name="Bao Y."/>
            <person name="Liu F."/>
            <person name="Qi X."/>
            <person name="Gang D.R."/>
            <person name="Wen J."/>
            <person name="Li J."/>
        </authorList>
    </citation>
    <scope>NUCLEOTIDE SEQUENCE</scope>
    <source>
        <strain evidence="2">Dzin_1.0</strain>
    </source>
</reference>
<dbReference type="OrthoDB" id="441890at2759"/>
<reference evidence="2" key="1">
    <citation type="submission" date="2021-03" db="EMBL/GenBank/DDBJ databases">
        <authorList>
            <person name="Li Z."/>
            <person name="Yang C."/>
        </authorList>
    </citation>
    <scope>NUCLEOTIDE SEQUENCE</scope>
    <source>
        <strain evidence="2">Dzin_1.0</strain>
        <tissue evidence="2">Leaf</tissue>
    </source>
</reference>
<feature type="domain" description="DUF1308" evidence="1">
    <location>
        <begin position="262"/>
        <end position="428"/>
    </location>
</feature>
<comment type="caution">
    <text evidence="2">The sequence shown here is derived from an EMBL/GenBank/DDBJ whole genome shotgun (WGS) entry which is preliminary data.</text>
</comment>
<dbReference type="PANTHER" id="PTHR13379">
    <property type="entry name" value="UNCHARACTERIZED DUF1308"/>
    <property type="match status" value="1"/>
</dbReference>
<evidence type="ECO:0000313" key="2">
    <source>
        <dbReference type="EMBL" id="KAJ0970002.1"/>
    </source>
</evidence>
<sequence>MNPPSDLAAVDDDDDEVVQLKQRCTTLRNAIDQPFPSSKISVSSKLTLLRLVDAELRFLSRFPPHRPRRGSISSNLGYLESLARIVLHPSVASVSRLSRPLPAAPVPVHLDLVCTVRRSPAWLLVSDRNPNHISWLPSRRDKGLRQRIELVVCAARSALALKPESVILVFSHGIGDGIVGKLETEFGAVEIDFFEELEDGWIDVLMLWRKDRVFEINIGVDCGDELRDLEDLEDGGEVCSGDEFGSLISSMRLGGVDSVEVVNFDTTALVAIVSGISNGSAERLLNAPEEDMRRRFKSNYEFMVAQVTSELQLPILAELRDAIAGKKGIICESVCSEFKELITMCGGPNEKLRAEQLIKRLLIVPDCPSTRIMNLPTTRKIAMKNKVVFGTGDYWHAPTLTANMGFARAISQTGMSLLTIEHRPRALTGD</sequence>
<dbReference type="Pfam" id="PF07000">
    <property type="entry name" value="DUF1308"/>
    <property type="match status" value="1"/>
</dbReference>
<protein>
    <recommendedName>
        <fullName evidence="1">DUF1308 domain-containing protein</fullName>
    </recommendedName>
</protein>
<dbReference type="AlphaFoldDB" id="A0A9D5CCG0"/>
<proteinExistence type="predicted"/>